<organism evidence="2">
    <name type="scientific">hydrothermal vent metagenome</name>
    <dbReference type="NCBI Taxonomy" id="652676"/>
    <lineage>
        <taxon>unclassified sequences</taxon>
        <taxon>metagenomes</taxon>
        <taxon>ecological metagenomes</taxon>
    </lineage>
</organism>
<dbReference type="GO" id="GO:0044550">
    <property type="term" value="P:secondary metabolite biosynthetic process"/>
    <property type="evidence" value="ECO:0007669"/>
    <property type="project" value="TreeGrafter"/>
</dbReference>
<dbReference type="PROSITE" id="PS00455">
    <property type="entry name" value="AMP_BINDING"/>
    <property type="match status" value="1"/>
</dbReference>
<dbReference type="Pfam" id="PF00501">
    <property type="entry name" value="AMP-binding"/>
    <property type="match status" value="1"/>
</dbReference>
<dbReference type="AlphaFoldDB" id="A0A3B0U4N9"/>
<accession>A0A3B0U4N9</accession>
<feature type="domain" description="AMP-dependent synthetase/ligase" evidence="1">
    <location>
        <begin position="9"/>
        <end position="355"/>
    </location>
</feature>
<dbReference type="PANTHER" id="PTHR45527:SF1">
    <property type="entry name" value="FATTY ACID SYNTHASE"/>
    <property type="match status" value="1"/>
</dbReference>
<dbReference type="SUPFAM" id="SSF56801">
    <property type="entry name" value="Acetyl-CoA synthetase-like"/>
    <property type="match status" value="1"/>
</dbReference>
<dbReference type="GO" id="GO:0005737">
    <property type="term" value="C:cytoplasm"/>
    <property type="evidence" value="ECO:0007669"/>
    <property type="project" value="TreeGrafter"/>
</dbReference>
<evidence type="ECO:0000313" key="2">
    <source>
        <dbReference type="EMBL" id="VAW14376.1"/>
    </source>
</evidence>
<dbReference type="InterPro" id="IPR020845">
    <property type="entry name" value="AMP-binding_CS"/>
</dbReference>
<dbReference type="InterPro" id="IPR045851">
    <property type="entry name" value="AMP-bd_C_sf"/>
</dbReference>
<dbReference type="InterPro" id="IPR000873">
    <property type="entry name" value="AMP-dep_synth/lig_dom"/>
</dbReference>
<gene>
    <name evidence="2" type="ORF">MNBD_BACTEROID01-1509</name>
</gene>
<evidence type="ECO:0000259" key="1">
    <source>
        <dbReference type="Pfam" id="PF00501"/>
    </source>
</evidence>
<dbReference type="PANTHER" id="PTHR45527">
    <property type="entry name" value="NONRIBOSOMAL PEPTIDE SYNTHETASE"/>
    <property type="match status" value="1"/>
</dbReference>
<sequence length="497" mass="55593">MNLIQKFYHSFKKFSGNRAFCINGQDIPYAEFHEYINGARELLERKVTGKNNPVGIVCFECIETYAAIFATWFSGNYFIPINPKHPLERNMAMVGNTGARYVFSTKEDVGEVVDANKIELLNINGLKSTVDKEPDAGNEQRMYVLTTSGSTGVPKYVPISLGNVTAYCTAFMQVYPELRSDTSALQTHDHTTDAAFTSYLLPLLAGACIYTLPEGQFKFLSIARLMSDKRVNWVKLTPSVLTYLSPYIQRLDLKHILHFGFGGEALPLSLVQKWQAVFPNAEISNFYGPTEATMNSTFYKFKNLDNVRALNGTIAIGKPFPGVECIIIDKGNNILGPGEDGELCIAGKQIMSGYLNSGNNPFVFFKLNGGGKRFYRTGDIVQMDKDGYYYFTGRVDDQVKIEGYRVNLIEVENAVRNLIPDCKVVAVAHEKIQGLKRLYIFIEGFTGETGEVKQKLISQLPGQMVPEEVLAVPGFPFTSSGKVDRRKLEHDYLLSNY</sequence>
<name>A0A3B0U4N9_9ZZZZ</name>
<dbReference type="GO" id="GO:0043041">
    <property type="term" value="P:amino acid activation for nonribosomal peptide biosynthetic process"/>
    <property type="evidence" value="ECO:0007669"/>
    <property type="project" value="TreeGrafter"/>
</dbReference>
<protein>
    <recommendedName>
        <fullName evidence="1">AMP-dependent synthetase/ligase domain-containing protein</fullName>
    </recommendedName>
</protein>
<dbReference type="EMBL" id="UOEP01000036">
    <property type="protein sequence ID" value="VAW14376.1"/>
    <property type="molecule type" value="Genomic_DNA"/>
</dbReference>
<dbReference type="InterPro" id="IPR042099">
    <property type="entry name" value="ANL_N_sf"/>
</dbReference>
<dbReference type="GO" id="GO:0031177">
    <property type="term" value="F:phosphopantetheine binding"/>
    <property type="evidence" value="ECO:0007669"/>
    <property type="project" value="TreeGrafter"/>
</dbReference>
<reference evidence="2" key="1">
    <citation type="submission" date="2018-06" db="EMBL/GenBank/DDBJ databases">
        <authorList>
            <person name="Zhirakovskaya E."/>
        </authorList>
    </citation>
    <scope>NUCLEOTIDE SEQUENCE</scope>
</reference>
<proteinExistence type="predicted"/>
<dbReference type="Gene3D" id="3.30.300.30">
    <property type="match status" value="1"/>
</dbReference>
<dbReference type="Gene3D" id="3.40.50.12780">
    <property type="entry name" value="N-terminal domain of ligase-like"/>
    <property type="match status" value="1"/>
</dbReference>